<comment type="similarity">
    <text evidence="1">Belongs to the ROK (NagC/XylR) family.</text>
</comment>
<proteinExistence type="inferred from homology"/>
<dbReference type="Proteomes" id="UP001521150">
    <property type="component" value="Unassembled WGS sequence"/>
</dbReference>
<dbReference type="SUPFAM" id="SSF46785">
    <property type="entry name" value="Winged helix' DNA-binding domain"/>
    <property type="match status" value="1"/>
</dbReference>
<dbReference type="Pfam" id="PF12802">
    <property type="entry name" value="MarR_2"/>
    <property type="match status" value="1"/>
</dbReference>
<name>A0ABS8ZST1_9PSEU</name>
<protein>
    <submittedName>
        <fullName evidence="3">ROK family transcriptional regulator</fullName>
    </submittedName>
</protein>
<accession>A0ABS8ZST1</accession>
<sequence length="392" mass="41212">MVATSAPSDGRLASSAAAVLRAVLRNGPVPRRTLSRLTGLSGAAVSRHCTRLAELGLITETSAIQRVGRPHVPVDIDVSSHRVAGVHVAHEFCTIVVLDLRCRVLAQRRVPHVSDDPVKVLTNAAEKLTSLVLEVIPGQAPLSLGVATGGWVDQDAGVMVEHASLGWRDVPLRDVFARRLGLPVHVDNHTRALMHAEELFGAVGDRDSVLHLFVGNVVDAAVRMGGQTLRGKRSAAGDIAHLPVGAPDIRCREGHFGCFEATVADQAWSQRVSGRSFWDLLAAAESGDALARKHLVNRSRIIGRAAALLYDLVNPDLLVVAELGANSFPECLAAIRAEVGTRSRAPEDTVQASSFGSATVLAVSAGAAALDVLYGNPLAASFAPVSHPVGAT</sequence>
<dbReference type="PANTHER" id="PTHR18964:SF149">
    <property type="entry name" value="BIFUNCTIONAL UDP-N-ACETYLGLUCOSAMINE 2-EPIMERASE_N-ACETYLMANNOSAMINE KINASE"/>
    <property type="match status" value="1"/>
</dbReference>
<dbReference type="InterPro" id="IPR043129">
    <property type="entry name" value="ATPase_NBD"/>
</dbReference>
<dbReference type="InterPro" id="IPR036388">
    <property type="entry name" value="WH-like_DNA-bd_sf"/>
</dbReference>
<feature type="domain" description="HTH marR-type" evidence="2">
    <location>
        <begin position="15"/>
        <end position="61"/>
    </location>
</feature>
<dbReference type="EMBL" id="JAJVCN010000004">
    <property type="protein sequence ID" value="MCE7010761.1"/>
    <property type="molecule type" value="Genomic_DNA"/>
</dbReference>
<dbReference type="InterPro" id="IPR036390">
    <property type="entry name" value="WH_DNA-bd_sf"/>
</dbReference>
<reference evidence="3 4" key="1">
    <citation type="submission" date="2021-12" db="EMBL/GenBank/DDBJ databases">
        <title>Genome sequence of Kibdelosporangium philippinense ATCC 49844.</title>
        <authorList>
            <person name="Fedorov E.A."/>
            <person name="Omeragic M."/>
            <person name="Shalygina K.F."/>
            <person name="Maclea K.S."/>
        </authorList>
    </citation>
    <scope>NUCLEOTIDE SEQUENCE [LARGE SCALE GENOMIC DNA]</scope>
    <source>
        <strain evidence="3 4">ATCC 49844</strain>
    </source>
</reference>
<dbReference type="InterPro" id="IPR000835">
    <property type="entry name" value="HTH_MarR-typ"/>
</dbReference>
<dbReference type="RefSeq" id="WP_233732948.1">
    <property type="nucleotide sequence ID" value="NZ_JAJVCN010000004.1"/>
</dbReference>
<organism evidence="3 4">
    <name type="scientific">Kibdelosporangium philippinense</name>
    <dbReference type="NCBI Taxonomy" id="211113"/>
    <lineage>
        <taxon>Bacteria</taxon>
        <taxon>Bacillati</taxon>
        <taxon>Actinomycetota</taxon>
        <taxon>Actinomycetes</taxon>
        <taxon>Pseudonocardiales</taxon>
        <taxon>Pseudonocardiaceae</taxon>
        <taxon>Kibdelosporangium</taxon>
    </lineage>
</organism>
<evidence type="ECO:0000313" key="3">
    <source>
        <dbReference type="EMBL" id="MCE7010761.1"/>
    </source>
</evidence>
<evidence type="ECO:0000259" key="2">
    <source>
        <dbReference type="Pfam" id="PF12802"/>
    </source>
</evidence>
<evidence type="ECO:0000256" key="1">
    <source>
        <dbReference type="ARBA" id="ARBA00006479"/>
    </source>
</evidence>
<gene>
    <name evidence="3" type="ORF">LWC34_49360</name>
</gene>
<comment type="caution">
    <text evidence="3">The sequence shown here is derived from an EMBL/GenBank/DDBJ whole genome shotgun (WGS) entry which is preliminary data.</text>
</comment>
<evidence type="ECO:0000313" key="4">
    <source>
        <dbReference type="Proteomes" id="UP001521150"/>
    </source>
</evidence>
<dbReference type="Pfam" id="PF00480">
    <property type="entry name" value="ROK"/>
    <property type="match status" value="1"/>
</dbReference>
<dbReference type="Gene3D" id="1.10.10.10">
    <property type="entry name" value="Winged helix-like DNA-binding domain superfamily/Winged helix DNA-binding domain"/>
    <property type="match status" value="1"/>
</dbReference>
<dbReference type="SUPFAM" id="SSF53067">
    <property type="entry name" value="Actin-like ATPase domain"/>
    <property type="match status" value="1"/>
</dbReference>
<dbReference type="InterPro" id="IPR000600">
    <property type="entry name" value="ROK"/>
</dbReference>
<dbReference type="PANTHER" id="PTHR18964">
    <property type="entry name" value="ROK (REPRESSOR, ORF, KINASE) FAMILY"/>
    <property type="match status" value="1"/>
</dbReference>
<keyword evidence="4" id="KW-1185">Reference proteome</keyword>
<dbReference type="Gene3D" id="3.30.420.40">
    <property type="match status" value="2"/>
</dbReference>